<reference evidence="1" key="1">
    <citation type="submission" date="2020-01" db="EMBL/GenBank/DDBJ databases">
        <authorList>
            <person name="Mishra B."/>
        </authorList>
    </citation>
    <scope>NUCLEOTIDE SEQUENCE [LARGE SCALE GENOMIC DNA]</scope>
</reference>
<gene>
    <name evidence="1" type="ORF">MERR_LOCUS19075</name>
</gene>
<comment type="caution">
    <text evidence="1">The sequence shown here is derived from an EMBL/GenBank/DDBJ whole genome shotgun (WGS) entry which is preliminary data.</text>
</comment>
<proteinExistence type="predicted"/>
<dbReference type="OrthoDB" id="1092539at2759"/>
<keyword evidence="2" id="KW-1185">Reference proteome</keyword>
<dbReference type="Proteomes" id="UP000467841">
    <property type="component" value="Unassembled WGS sequence"/>
</dbReference>
<name>A0A6D2IN77_9BRAS</name>
<dbReference type="EMBL" id="CACVBM020001112">
    <property type="protein sequence ID" value="CAA7031840.1"/>
    <property type="molecule type" value="Genomic_DNA"/>
</dbReference>
<evidence type="ECO:0000313" key="1">
    <source>
        <dbReference type="EMBL" id="CAA7031840.1"/>
    </source>
</evidence>
<evidence type="ECO:0000313" key="2">
    <source>
        <dbReference type="Proteomes" id="UP000467841"/>
    </source>
</evidence>
<protein>
    <submittedName>
        <fullName evidence="1">Uncharacterized protein</fullName>
    </submittedName>
</protein>
<dbReference type="AlphaFoldDB" id="A0A6D2IN77"/>
<sequence length="122" mass="13202">MHCIDDGGAVVMASMIGEAEAVSCKKGWCYDWCTGKCGFGHPPKYCDDKCTHECHCLLATPSVVMASMIGDAEAVSCKKGWCYDWCTGKCGFGHPPKYCDDKCTRECHCLLTTPSGQSQSSL</sequence>
<accession>A0A6D2IN77</accession>
<organism evidence="1 2">
    <name type="scientific">Microthlaspi erraticum</name>
    <dbReference type="NCBI Taxonomy" id="1685480"/>
    <lineage>
        <taxon>Eukaryota</taxon>
        <taxon>Viridiplantae</taxon>
        <taxon>Streptophyta</taxon>
        <taxon>Embryophyta</taxon>
        <taxon>Tracheophyta</taxon>
        <taxon>Spermatophyta</taxon>
        <taxon>Magnoliopsida</taxon>
        <taxon>eudicotyledons</taxon>
        <taxon>Gunneridae</taxon>
        <taxon>Pentapetalae</taxon>
        <taxon>rosids</taxon>
        <taxon>malvids</taxon>
        <taxon>Brassicales</taxon>
        <taxon>Brassicaceae</taxon>
        <taxon>Coluteocarpeae</taxon>
        <taxon>Microthlaspi</taxon>
    </lineage>
</organism>